<dbReference type="SUPFAM" id="SSF53098">
    <property type="entry name" value="Ribonuclease H-like"/>
    <property type="match status" value="1"/>
</dbReference>
<evidence type="ECO:0000313" key="1">
    <source>
        <dbReference type="EMBL" id="KAK2661757.1"/>
    </source>
</evidence>
<dbReference type="InterPro" id="IPR012337">
    <property type="entry name" value="RNaseH-like_sf"/>
</dbReference>
<dbReference type="EMBL" id="JANJYI010000001">
    <property type="protein sequence ID" value="KAK2661757.1"/>
    <property type="molecule type" value="Genomic_DNA"/>
</dbReference>
<dbReference type="InterPro" id="IPR053151">
    <property type="entry name" value="RNase_H-like"/>
</dbReference>
<name>A0AAD9XM57_9ROSI</name>
<dbReference type="Gene3D" id="3.30.420.10">
    <property type="entry name" value="Ribonuclease H-like superfamily/Ribonuclease H"/>
    <property type="match status" value="1"/>
</dbReference>
<evidence type="ECO:0000313" key="2">
    <source>
        <dbReference type="Proteomes" id="UP001280121"/>
    </source>
</evidence>
<organism evidence="1 2">
    <name type="scientific">Dipteronia dyeriana</name>
    <dbReference type="NCBI Taxonomy" id="168575"/>
    <lineage>
        <taxon>Eukaryota</taxon>
        <taxon>Viridiplantae</taxon>
        <taxon>Streptophyta</taxon>
        <taxon>Embryophyta</taxon>
        <taxon>Tracheophyta</taxon>
        <taxon>Spermatophyta</taxon>
        <taxon>Magnoliopsida</taxon>
        <taxon>eudicotyledons</taxon>
        <taxon>Gunneridae</taxon>
        <taxon>Pentapetalae</taxon>
        <taxon>rosids</taxon>
        <taxon>malvids</taxon>
        <taxon>Sapindales</taxon>
        <taxon>Sapindaceae</taxon>
        <taxon>Hippocastanoideae</taxon>
        <taxon>Acereae</taxon>
        <taxon>Dipteronia</taxon>
    </lineage>
</organism>
<gene>
    <name evidence="1" type="ORF">Ddye_000331</name>
</gene>
<reference evidence="1" key="1">
    <citation type="journal article" date="2023" name="Plant J.">
        <title>Genome sequences and population genomics provide insights into the demographic history, inbreeding, and mutation load of two 'living fossil' tree species of Dipteronia.</title>
        <authorList>
            <person name="Feng Y."/>
            <person name="Comes H.P."/>
            <person name="Chen J."/>
            <person name="Zhu S."/>
            <person name="Lu R."/>
            <person name="Zhang X."/>
            <person name="Li P."/>
            <person name="Qiu J."/>
            <person name="Olsen K.M."/>
            <person name="Qiu Y."/>
        </authorList>
    </citation>
    <scope>NUCLEOTIDE SEQUENCE</scope>
    <source>
        <strain evidence="1">KIB01</strain>
    </source>
</reference>
<accession>A0AAD9XM57</accession>
<comment type="caution">
    <text evidence="1">The sequence shown here is derived from an EMBL/GenBank/DDBJ whole genome shotgun (WGS) entry which is preliminary data.</text>
</comment>
<dbReference type="GO" id="GO:0003676">
    <property type="term" value="F:nucleic acid binding"/>
    <property type="evidence" value="ECO:0007669"/>
    <property type="project" value="InterPro"/>
</dbReference>
<evidence type="ECO:0008006" key="3">
    <source>
        <dbReference type="Google" id="ProtNLM"/>
    </source>
</evidence>
<dbReference type="PANTHER" id="PTHR47723">
    <property type="entry name" value="OS05G0353850 PROTEIN"/>
    <property type="match status" value="1"/>
</dbReference>
<protein>
    <recommendedName>
        <fullName evidence="3">RNase H type-1 domain-containing protein</fullName>
    </recommendedName>
</protein>
<dbReference type="Proteomes" id="UP001280121">
    <property type="component" value="Unassembled WGS sequence"/>
</dbReference>
<dbReference type="InterPro" id="IPR036397">
    <property type="entry name" value="RNaseH_sf"/>
</dbReference>
<proteinExistence type="predicted"/>
<dbReference type="AlphaFoldDB" id="A0AAD9XM57"/>
<dbReference type="PANTHER" id="PTHR47723:SF19">
    <property type="entry name" value="POLYNUCLEOTIDYL TRANSFERASE, RIBONUCLEASE H-LIKE SUPERFAMILY PROTEIN"/>
    <property type="match status" value="1"/>
</dbReference>
<keyword evidence="2" id="KW-1185">Reference proteome</keyword>
<sequence>MEGKLESITEVWLSIKHWVQVLSNKITKVLHWNTSDARVLMNMEVQILYKKSKKIQVLRWLKPRQGRLKLNLDGSSLPAGGRSVLPYCTSNFIFGFSKLFGTCSNNEAKLWVVMEGITICKQLGHDGIDIDCDSDIVVS</sequence>